<evidence type="ECO:0000256" key="5">
    <source>
        <dbReference type="ARBA" id="ARBA00023242"/>
    </source>
</evidence>
<feature type="compositionally biased region" description="Polar residues" evidence="6">
    <location>
        <begin position="332"/>
        <end position="350"/>
    </location>
</feature>
<dbReference type="PANTHER" id="PTHR15284:SF6">
    <property type="entry name" value="HYPOTHETICAL LOC799271-RELATED"/>
    <property type="match status" value="1"/>
</dbReference>
<dbReference type="FunFam" id="1.20.5.170:FF:000025">
    <property type="entry name" value="nuclear factor interleukin-3-regulated protein-like"/>
    <property type="match status" value="1"/>
</dbReference>
<evidence type="ECO:0000256" key="2">
    <source>
        <dbReference type="ARBA" id="ARBA00023015"/>
    </source>
</evidence>
<evidence type="ECO:0000256" key="4">
    <source>
        <dbReference type="ARBA" id="ARBA00023163"/>
    </source>
</evidence>
<dbReference type="Proteomes" id="UP000295070">
    <property type="component" value="Chromosome 2"/>
</dbReference>
<dbReference type="Pfam" id="PF07716">
    <property type="entry name" value="bZIP_2"/>
    <property type="match status" value="1"/>
</dbReference>
<feature type="region of interest" description="Disordered" evidence="6">
    <location>
        <begin position="70"/>
        <end position="119"/>
    </location>
</feature>
<dbReference type="GO" id="GO:0003700">
    <property type="term" value="F:DNA-binding transcription factor activity"/>
    <property type="evidence" value="ECO:0007669"/>
    <property type="project" value="InterPro"/>
</dbReference>
<dbReference type="Gene3D" id="1.20.5.170">
    <property type="match status" value="1"/>
</dbReference>
<evidence type="ECO:0000256" key="3">
    <source>
        <dbReference type="ARBA" id="ARBA00023125"/>
    </source>
</evidence>
<dbReference type="GO" id="GO:0003677">
    <property type="term" value="F:DNA binding"/>
    <property type="evidence" value="ECO:0007669"/>
    <property type="project" value="UniProtKB-KW"/>
</dbReference>
<dbReference type="STRING" id="8167.A0A484DME8"/>
<dbReference type="InterPro" id="IPR046347">
    <property type="entry name" value="bZIP_sf"/>
</dbReference>
<dbReference type="InterPro" id="IPR047106">
    <property type="entry name" value="NFIL3-like_bZIP"/>
</dbReference>
<evidence type="ECO:0000256" key="1">
    <source>
        <dbReference type="ARBA" id="ARBA00006079"/>
    </source>
</evidence>
<proteinExistence type="inferred from homology"/>
<feature type="compositionally biased region" description="Low complexity" evidence="6">
    <location>
        <begin position="220"/>
        <end position="240"/>
    </location>
</feature>
<dbReference type="GO" id="GO:0007623">
    <property type="term" value="P:circadian rhythm"/>
    <property type="evidence" value="ECO:0007669"/>
    <property type="project" value="TreeGrafter"/>
</dbReference>
<keyword evidence="3" id="KW-0238">DNA-binding</keyword>
<gene>
    <name evidence="8" type="ORF">EPR50_G00019790</name>
</gene>
<evidence type="ECO:0000313" key="8">
    <source>
        <dbReference type="EMBL" id="TDH16493.1"/>
    </source>
</evidence>
<dbReference type="PROSITE" id="PS00036">
    <property type="entry name" value="BZIP_BASIC"/>
    <property type="match status" value="1"/>
</dbReference>
<feature type="region of interest" description="Disordered" evidence="6">
    <location>
        <begin position="173"/>
        <end position="272"/>
    </location>
</feature>
<dbReference type="CDD" id="cd14694">
    <property type="entry name" value="bZIP_NFIL3"/>
    <property type="match status" value="1"/>
</dbReference>
<keyword evidence="4" id="KW-0804">Transcription</keyword>
<keyword evidence="9" id="KW-1185">Reference proteome</keyword>
<comment type="caution">
    <text evidence="8">The sequence shown here is derived from an EMBL/GenBank/DDBJ whole genome shotgun (WGS) entry which is preliminary data.</text>
</comment>
<organism evidence="8 9">
    <name type="scientific">Perca flavescens</name>
    <name type="common">American yellow perch</name>
    <name type="synonym">Morone flavescens</name>
    <dbReference type="NCBI Taxonomy" id="8167"/>
    <lineage>
        <taxon>Eukaryota</taxon>
        <taxon>Metazoa</taxon>
        <taxon>Chordata</taxon>
        <taxon>Craniata</taxon>
        <taxon>Vertebrata</taxon>
        <taxon>Euteleostomi</taxon>
        <taxon>Actinopterygii</taxon>
        <taxon>Neopterygii</taxon>
        <taxon>Teleostei</taxon>
        <taxon>Neoteleostei</taxon>
        <taxon>Acanthomorphata</taxon>
        <taxon>Eupercaria</taxon>
        <taxon>Perciformes</taxon>
        <taxon>Percoidei</taxon>
        <taxon>Percidae</taxon>
        <taxon>Percinae</taxon>
        <taxon>Perca</taxon>
    </lineage>
</organism>
<feature type="compositionally biased region" description="Basic and acidic residues" evidence="6">
    <location>
        <begin position="90"/>
        <end position="119"/>
    </location>
</feature>
<dbReference type="EMBL" id="SCKG01000002">
    <property type="protein sequence ID" value="TDH16493.1"/>
    <property type="molecule type" value="Genomic_DNA"/>
</dbReference>
<reference evidence="8 9" key="1">
    <citation type="submission" date="2019-01" db="EMBL/GenBank/DDBJ databases">
        <title>A chromosome-scale genome assembly of the yellow perch, Perca flavescens.</title>
        <authorList>
            <person name="Feron R."/>
            <person name="Morvezen R."/>
            <person name="Bestin A."/>
            <person name="Haffray P."/>
            <person name="Klopp C."/>
            <person name="Zahm M."/>
            <person name="Cabau C."/>
            <person name="Roques C."/>
            <person name="Donnadieu C."/>
            <person name="Bouchez O."/>
            <person name="Christie M."/>
            <person name="Larson W."/>
            <person name="Guiguen Y."/>
        </authorList>
    </citation>
    <scope>NUCLEOTIDE SEQUENCE [LARGE SCALE GENOMIC DNA]</scope>
    <source>
        <strain evidence="8">YP-PL-M2</strain>
        <tissue evidence="8">Blood</tissue>
    </source>
</reference>
<sequence length="419" mass="45566">MTGQAVGGIIQDLSVPSLLAVEGPGSRPQGRAVSFSDEAVSILTSTSQLAQTLLSHTFSLKRQESIANAEAKAGSSCDEDNANAARRKREFMPAEKKDDGYWDKRKKNNEAAKRSREKRRANDMVLERRVLGLLEENARLRAELLALKFRFGLVKDPSEVSILPLSAPLCAHPTPRRKHFYQPHTDGSSYPNTPLSTHHVHPHPPQPGAIYGSRGAGIPSSHSLSEESGVSTSCSSDVGSPVFFDDTLSERGGPSPRELAEEQQGYDPHICPLETNESQYVNRLDSPQSLRSLPHKLRFKGPAGCSDGGETSPSSDTRTSGPPVATVWPNIQVGNHQQTGWDSRTQSQAPWSREEACGGLGPQYQGPSSGHCNSSSLQNSRDTKYSTEDASLRSQMSCLSQEVAQLKRLFSQQLLSKIA</sequence>
<feature type="compositionally biased region" description="Polar residues" evidence="6">
    <location>
        <begin position="185"/>
        <end position="196"/>
    </location>
</feature>
<feature type="compositionally biased region" description="Polar residues" evidence="6">
    <location>
        <begin position="365"/>
        <end position="380"/>
    </location>
</feature>
<dbReference type="InterPro" id="IPR047229">
    <property type="entry name" value="NFIL3-like"/>
</dbReference>
<dbReference type="InterPro" id="IPR004827">
    <property type="entry name" value="bZIP"/>
</dbReference>
<evidence type="ECO:0000259" key="7">
    <source>
        <dbReference type="PROSITE" id="PS50217"/>
    </source>
</evidence>
<feature type="region of interest" description="Disordered" evidence="6">
    <location>
        <begin position="296"/>
        <end position="389"/>
    </location>
</feature>
<dbReference type="SMART" id="SM00338">
    <property type="entry name" value="BRLZ"/>
    <property type="match status" value="1"/>
</dbReference>
<evidence type="ECO:0000256" key="6">
    <source>
        <dbReference type="SAM" id="MobiDB-lite"/>
    </source>
</evidence>
<keyword evidence="2" id="KW-0805">Transcription regulation</keyword>
<feature type="domain" description="BZIP" evidence="7">
    <location>
        <begin position="98"/>
        <end position="148"/>
    </location>
</feature>
<dbReference type="SUPFAM" id="SSF57959">
    <property type="entry name" value="Leucine zipper domain"/>
    <property type="match status" value="1"/>
</dbReference>
<dbReference type="GO" id="GO:0005634">
    <property type="term" value="C:nucleus"/>
    <property type="evidence" value="ECO:0007669"/>
    <property type="project" value="TreeGrafter"/>
</dbReference>
<evidence type="ECO:0000313" key="9">
    <source>
        <dbReference type="Proteomes" id="UP000295070"/>
    </source>
</evidence>
<dbReference type="PROSITE" id="PS50217">
    <property type="entry name" value="BZIP"/>
    <property type="match status" value="1"/>
</dbReference>
<name>A0A484DME8_PERFV</name>
<accession>A0A484DME8</accession>
<dbReference type="AlphaFoldDB" id="A0A484DME8"/>
<comment type="similarity">
    <text evidence="1">Belongs to the bZIP family. NFIL3 subfamily.</text>
</comment>
<keyword evidence="5" id="KW-0539">Nucleus</keyword>
<dbReference type="PANTHER" id="PTHR15284">
    <property type="entry name" value="NUCLEAR FACTOR INTERLEUKIN-3-REGULATED PROTEIN"/>
    <property type="match status" value="1"/>
</dbReference>
<feature type="compositionally biased region" description="Polar residues" evidence="6">
    <location>
        <begin position="309"/>
        <end position="320"/>
    </location>
</feature>
<protein>
    <recommendedName>
        <fullName evidence="7">BZIP domain-containing protein</fullName>
    </recommendedName>
</protein>